<evidence type="ECO:0000313" key="5">
    <source>
        <dbReference type="EMBL" id="MCW3476813.1"/>
    </source>
</evidence>
<reference evidence="5" key="2">
    <citation type="submission" date="2022-10" db="EMBL/GenBank/DDBJ databases">
        <authorList>
            <person name="Trinh H.N."/>
        </authorList>
    </citation>
    <scope>NUCLEOTIDE SEQUENCE</scope>
    <source>
        <strain evidence="5">RN2-1</strain>
    </source>
</reference>
<dbReference type="InterPro" id="IPR003593">
    <property type="entry name" value="AAA+_ATPase"/>
</dbReference>
<dbReference type="Pfam" id="PF12399">
    <property type="entry name" value="BCA_ABC_TP_C"/>
    <property type="match status" value="1"/>
</dbReference>
<dbReference type="InterPro" id="IPR032823">
    <property type="entry name" value="BCA_ABC_TP_C"/>
</dbReference>
<feature type="domain" description="ABC transporter" evidence="4">
    <location>
        <begin position="2"/>
        <end position="234"/>
    </location>
</feature>
<evidence type="ECO:0000256" key="1">
    <source>
        <dbReference type="ARBA" id="ARBA00022448"/>
    </source>
</evidence>
<dbReference type="PANTHER" id="PTHR45772:SF7">
    <property type="entry name" value="AMINO ACID ABC TRANSPORTER ATP-BINDING PROTEIN"/>
    <property type="match status" value="1"/>
</dbReference>
<keyword evidence="1" id="KW-0813">Transport</keyword>
<keyword evidence="2" id="KW-0547">Nucleotide-binding</keyword>
<dbReference type="RefSeq" id="WP_264715649.1">
    <property type="nucleotide sequence ID" value="NZ_JAPDNT010000024.1"/>
</dbReference>
<dbReference type="SMART" id="SM00382">
    <property type="entry name" value="AAA"/>
    <property type="match status" value="1"/>
</dbReference>
<dbReference type="GO" id="GO:0015192">
    <property type="term" value="F:L-phenylalanine transmembrane transporter activity"/>
    <property type="evidence" value="ECO:0007669"/>
    <property type="project" value="TreeGrafter"/>
</dbReference>
<dbReference type="Proteomes" id="UP001165679">
    <property type="component" value="Unassembled WGS sequence"/>
</dbReference>
<evidence type="ECO:0000313" key="6">
    <source>
        <dbReference type="Proteomes" id="UP001165679"/>
    </source>
</evidence>
<dbReference type="AlphaFoldDB" id="A0AA41YUH2"/>
<dbReference type="PANTHER" id="PTHR45772">
    <property type="entry name" value="CONSERVED COMPONENT OF ABC TRANSPORTER FOR NATURAL AMINO ACIDS-RELATED"/>
    <property type="match status" value="1"/>
</dbReference>
<evidence type="ECO:0000256" key="3">
    <source>
        <dbReference type="ARBA" id="ARBA00022840"/>
    </source>
</evidence>
<organism evidence="5 6">
    <name type="scientific">Limobrevibacterium gyesilva</name>
    <dbReference type="NCBI Taxonomy" id="2991712"/>
    <lineage>
        <taxon>Bacteria</taxon>
        <taxon>Pseudomonadati</taxon>
        <taxon>Pseudomonadota</taxon>
        <taxon>Alphaproteobacteria</taxon>
        <taxon>Acetobacterales</taxon>
        <taxon>Acetobacteraceae</taxon>
        <taxon>Limobrevibacterium</taxon>
    </lineage>
</organism>
<dbReference type="InterPro" id="IPR051120">
    <property type="entry name" value="ABC_AA/LPS_Transport"/>
</dbReference>
<dbReference type="GO" id="GO:1903806">
    <property type="term" value="P:L-isoleucine import across plasma membrane"/>
    <property type="evidence" value="ECO:0007669"/>
    <property type="project" value="TreeGrafter"/>
</dbReference>
<accession>A0AA41YUH2</accession>
<dbReference type="GO" id="GO:0005304">
    <property type="term" value="F:L-valine transmembrane transporter activity"/>
    <property type="evidence" value="ECO:0007669"/>
    <property type="project" value="TreeGrafter"/>
</dbReference>
<keyword evidence="6" id="KW-1185">Reference proteome</keyword>
<reference evidence="5" key="1">
    <citation type="submission" date="2022-09" db="EMBL/GenBank/DDBJ databases">
        <title>Rhodovastum sp. nov. RN2-1 isolated from soil in Seongnam, South Korea.</title>
        <authorList>
            <person name="Le N.T."/>
        </authorList>
    </citation>
    <scope>NUCLEOTIDE SEQUENCE</scope>
    <source>
        <strain evidence="5">RN2-1</strain>
    </source>
</reference>
<dbReference type="PROSITE" id="PS50893">
    <property type="entry name" value="ABC_TRANSPORTER_2"/>
    <property type="match status" value="1"/>
</dbReference>
<dbReference type="GO" id="GO:0015808">
    <property type="term" value="P:L-alanine transport"/>
    <property type="evidence" value="ECO:0007669"/>
    <property type="project" value="TreeGrafter"/>
</dbReference>
<dbReference type="Pfam" id="PF00005">
    <property type="entry name" value="ABC_tran"/>
    <property type="match status" value="1"/>
</dbReference>
<dbReference type="SUPFAM" id="SSF52540">
    <property type="entry name" value="P-loop containing nucleoside triphosphate hydrolases"/>
    <property type="match status" value="1"/>
</dbReference>
<protein>
    <submittedName>
        <fullName evidence="5">ABC transporter ATP-binding protein</fullName>
    </submittedName>
</protein>
<dbReference type="GO" id="GO:0016887">
    <property type="term" value="F:ATP hydrolysis activity"/>
    <property type="evidence" value="ECO:0007669"/>
    <property type="project" value="InterPro"/>
</dbReference>
<dbReference type="CDD" id="cd03219">
    <property type="entry name" value="ABC_Mj1267_LivG_branched"/>
    <property type="match status" value="1"/>
</dbReference>
<comment type="caution">
    <text evidence="5">The sequence shown here is derived from an EMBL/GenBank/DDBJ whole genome shotgun (WGS) entry which is preliminary data.</text>
</comment>
<sequence>MLEVRALSKRFGGLQAVKAVDLDVRAGSITGLIGPNGAGKTTTFAMIAGFIRPDSGSVRLDGADVTRLRPDRIAARGMVRTFQVTQPFAGLSVAENIRVGAFLRTADAAEATARARAIGTRLGLGAFLDRPAAALTVAGRKRLEVARALATNPKLLLLDEVMAGLNPSEINEIVALIRDVRAGGVTILLIEHIMQAVAALAEQVYVLAEGALIASGTPRDIAGNPAVIEAYLGHGAAARMARHA</sequence>
<dbReference type="GO" id="GO:0005886">
    <property type="term" value="C:plasma membrane"/>
    <property type="evidence" value="ECO:0007669"/>
    <property type="project" value="TreeGrafter"/>
</dbReference>
<dbReference type="GO" id="GO:1903805">
    <property type="term" value="P:L-valine import across plasma membrane"/>
    <property type="evidence" value="ECO:0007669"/>
    <property type="project" value="TreeGrafter"/>
</dbReference>
<evidence type="ECO:0000256" key="2">
    <source>
        <dbReference type="ARBA" id="ARBA00022741"/>
    </source>
</evidence>
<evidence type="ECO:0000259" key="4">
    <source>
        <dbReference type="PROSITE" id="PS50893"/>
    </source>
</evidence>
<dbReference type="Gene3D" id="3.40.50.300">
    <property type="entry name" value="P-loop containing nucleotide triphosphate hydrolases"/>
    <property type="match status" value="1"/>
</dbReference>
<dbReference type="InterPro" id="IPR003439">
    <property type="entry name" value="ABC_transporter-like_ATP-bd"/>
</dbReference>
<dbReference type="GO" id="GO:0015188">
    <property type="term" value="F:L-isoleucine transmembrane transporter activity"/>
    <property type="evidence" value="ECO:0007669"/>
    <property type="project" value="TreeGrafter"/>
</dbReference>
<proteinExistence type="predicted"/>
<dbReference type="InterPro" id="IPR027417">
    <property type="entry name" value="P-loop_NTPase"/>
</dbReference>
<dbReference type="GO" id="GO:0005524">
    <property type="term" value="F:ATP binding"/>
    <property type="evidence" value="ECO:0007669"/>
    <property type="project" value="UniProtKB-KW"/>
</dbReference>
<name>A0AA41YUH2_9PROT</name>
<dbReference type="GO" id="GO:0042941">
    <property type="term" value="P:D-alanine transmembrane transport"/>
    <property type="evidence" value="ECO:0007669"/>
    <property type="project" value="TreeGrafter"/>
</dbReference>
<keyword evidence="3 5" id="KW-0067">ATP-binding</keyword>
<dbReference type="EMBL" id="JAPDNT010000024">
    <property type="protein sequence ID" value="MCW3476813.1"/>
    <property type="molecule type" value="Genomic_DNA"/>
</dbReference>
<gene>
    <name evidence="5" type="ORF">OL599_19790</name>
</gene>